<dbReference type="Pfam" id="PF01222">
    <property type="entry name" value="ERG4_ERG24"/>
    <property type="match status" value="1"/>
</dbReference>
<keyword evidence="8 20" id="KW-0256">Endoplasmic reticulum</keyword>
<evidence type="ECO:0000256" key="3">
    <source>
        <dbReference type="ARBA" id="ARBA00005402"/>
    </source>
</evidence>
<dbReference type="Gene3D" id="1.20.120.1630">
    <property type="match status" value="1"/>
</dbReference>
<dbReference type="GO" id="GO:0005789">
    <property type="term" value="C:endoplasmic reticulum membrane"/>
    <property type="evidence" value="ECO:0007669"/>
    <property type="project" value="UniProtKB-SubCell"/>
</dbReference>
<dbReference type="PANTHER" id="PTHR21257">
    <property type="entry name" value="DELTA(14)-STEROL REDUCTASE"/>
    <property type="match status" value="1"/>
</dbReference>
<keyword evidence="15 20" id="KW-1207">Sterol metabolism</keyword>
<keyword evidence="12 20" id="KW-0756">Sterol biosynthesis</keyword>
<evidence type="ECO:0000256" key="19">
    <source>
        <dbReference type="ARBA" id="ARBA00049367"/>
    </source>
</evidence>
<feature type="transmembrane region" description="Helical" evidence="20">
    <location>
        <begin position="64"/>
        <end position="82"/>
    </location>
</feature>
<keyword evidence="6 20" id="KW-0812">Transmembrane</keyword>
<evidence type="ECO:0000256" key="14">
    <source>
        <dbReference type="ARBA" id="ARBA00023136"/>
    </source>
</evidence>
<comment type="subcellular location">
    <subcellularLocation>
        <location evidence="1">Endomembrane system</location>
        <topology evidence="1">Multi-pass membrane protein</topology>
    </subcellularLocation>
    <subcellularLocation>
        <location evidence="20">Endoplasmic reticulum membrane</location>
        <topology evidence="20">Multi-pass membrane protein</topology>
    </subcellularLocation>
    <subcellularLocation>
        <location evidence="20">Microsome membrane</location>
        <topology evidence="20">Multi-pass membrane protein</topology>
    </subcellularLocation>
</comment>
<evidence type="ECO:0000256" key="18">
    <source>
        <dbReference type="ARBA" id="ARBA00048712"/>
    </source>
</evidence>
<dbReference type="UniPathway" id="UPA00063"/>
<organism evidence="21 22">
    <name type="scientific">Laticauda laticaudata</name>
    <name type="common">Blue-ringed sea krait</name>
    <name type="synonym">Blue-lipped sea krait</name>
    <dbReference type="NCBI Taxonomy" id="8630"/>
    <lineage>
        <taxon>Eukaryota</taxon>
        <taxon>Metazoa</taxon>
        <taxon>Chordata</taxon>
        <taxon>Craniata</taxon>
        <taxon>Vertebrata</taxon>
        <taxon>Euteleostomi</taxon>
        <taxon>Lepidosauria</taxon>
        <taxon>Squamata</taxon>
        <taxon>Bifurcata</taxon>
        <taxon>Unidentata</taxon>
        <taxon>Episquamata</taxon>
        <taxon>Toxicofera</taxon>
        <taxon>Serpentes</taxon>
        <taxon>Colubroidea</taxon>
        <taxon>Elapidae</taxon>
        <taxon>Laticaudinae</taxon>
        <taxon>Laticauda</taxon>
    </lineage>
</organism>
<comment type="pathway">
    <text evidence="2 20">Steroid biosynthesis; cholesterol biosynthesis.</text>
</comment>
<evidence type="ECO:0000256" key="10">
    <source>
        <dbReference type="ARBA" id="ARBA00022989"/>
    </source>
</evidence>
<dbReference type="GO" id="GO:0050613">
    <property type="term" value="F:Delta14-sterol reductase activity"/>
    <property type="evidence" value="ECO:0007669"/>
    <property type="project" value="UniProtKB-UniRule"/>
</dbReference>
<keyword evidence="11 20" id="KW-0560">Oxidoreductase</keyword>
<evidence type="ECO:0000256" key="5">
    <source>
        <dbReference type="ARBA" id="ARBA00022548"/>
    </source>
</evidence>
<dbReference type="FunFam" id="1.20.120.1630:FF:000001">
    <property type="entry name" value="delta(14)-sterol reductase isoform X1"/>
    <property type="match status" value="1"/>
</dbReference>
<dbReference type="AlphaFoldDB" id="A0A8C5T1S8"/>
<evidence type="ECO:0000313" key="21">
    <source>
        <dbReference type="Ensembl" id="ENSLLTP00000024880.1"/>
    </source>
</evidence>
<feature type="transmembrane region" description="Helical" evidence="20">
    <location>
        <begin position="103"/>
        <end position="124"/>
    </location>
</feature>
<evidence type="ECO:0000256" key="11">
    <source>
        <dbReference type="ARBA" id="ARBA00023002"/>
    </source>
</evidence>
<evidence type="ECO:0000256" key="2">
    <source>
        <dbReference type="ARBA" id="ARBA00004770"/>
    </source>
</evidence>
<dbReference type="PROSITE" id="PS01017">
    <property type="entry name" value="STEROL_REDUCT_1"/>
    <property type="match status" value="1"/>
</dbReference>
<comment type="catalytic activity">
    <reaction evidence="18">
        <text>5alpha-cholest-8,14-dien-3beta-ol + NADPH + H(+) = 5alpha-cholest-8-en-3beta-ol + NADP(+)</text>
        <dbReference type="Rhea" id="RHEA:46456"/>
        <dbReference type="ChEBI" id="CHEBI:15378"/>
        <dbReference type="ChEBI" id="CHEBI:16608"/>
        <dbReference type="ChEBI" id="CHEBI:57783"/>
        <dbReference type="ChEBI" id="CHEBI:58349"/>
        <dbReference type="ChEBI" id="CHEBI:86131"/>
    </reaction>
</comment>
<dbReference type="GeneTree" id="ENSGT00390000000417"/>
<comment type="catalytic activity">
    <reaction evidence="19 20">
        <text>4,4-dimethyl-5alpha-cholesta-8,24-dien-3beta-ol + NADP(+) = 4,4-dimethyl-5alpha-cholesta-8,14,24-trien-3beta-ol + NADPH + H(+)</text>
        <dbReference type="Rhea" id="RHEA:18561"/>
        <dbReference type="ChEBI" id="CHEBI:15378"/>
        <dbReference type="ChEBI" id="CHEBI:17813"/>
        <dbReference type="ChEBI" id="CHEBI:18364"/>
        <dbReference type="ChEBI" id="CHEBI:57783"/>
        <dbReference type="ChEBI" id="CHEBI:58349"/>
        <dbReference type="EC" id="1.3.1.70"/>
    </reaction>
</comment>
<proteinExistence type="inferred from homology"/>
<keyword evidence="5 20" id="KW-0153">Cholesterol metabolism</keyword>
<keyword evidence="7 20" id="KW-0152">Cholesterol biosynthesis</keyword>
<feature type="transmembrane region" description="Helical" evidence="20">
    <location>
        <begin position="356"/>
        <end position="384"/>
    </location>
</feature>
<keyword evidence="10 20" id="KW-1133">Transmembrane helix</keyword>
<feature type="transmembrane region" description="Helical" evidence="20">
    <location>
        <begin position="286"/>
        <end position="305"/>
    </location>
</feature>
<keyword evidence="22" id="KW-1185">Reference proteome</keyword>
<keyword evidence="9 20" id="KW-0752">Steroid biosynthesis</keyword>
<sequence>MDRLKVPRTKELEFGGVFGVALLMVVMPSTVFYLLLVCRTEQASALSPPWPLPSLRSLWSPQDFALVLAWLAFQALLYWLPMGKITEGSLLRDKSQLQYRINGFYAMLVTALMLGAGLAGGLRLSYIYDHILQLAFAATVLAFGLSVLLYFKALLAPETALAPSGNSGNPVYDFFMGHELNPRLGLFDLKFFCELRPGLLGWALINMAMLVKETELRGSPSLAMILVNAFQLLYVVDAFWHEEAILTTMDIVQDGFGFMLAYGDLAWVPFLYSLQSCFLVTHPQKLSLPLAGGIVLLNALGYSIFRGANSQKNTFRRNPADPRVAGLRTIPTATGRRLLVSGWWGFVRHPNYLGDLIMAFAWSLPCGFTHILPYFYVIYFTLLLAHRDARDEHQCLRKYGLAWQEYCRRVPYRIFPYLY</sequence>
<evidence type="ECO:0000256" key="4">
    <source>
        <dbReference type="ARBA" id="ARBA00022516"/>
    </source>
</evidence>
<feature type="transmembrane region" description="Helical" evidence="20">
    <location>
        <begin position="256"/>
        <end position="274"/>
    </location>
</feature>
<feature type="transmembrane region" description="Helical" evidence="20">
    <location>
        <begin position="130"/>
        <end position="151"/>
    </location>
</feature>
<gene>
    <name evidence="21" type="primary">TM7SF2</name>
</gene>
<evidence type="ECO:0000256" key="8">
    <source>
        <dbReference type="ARBA" id="ARBA00022824"/>
    </source>
</evidence>
<dbReference type="InterPro" id="IPR001171">
    <property type="entry name" value="ERG24_DHCR-like"/>
</dbReference>
<evidence type="ECO:0000256" key="20">
    <source>
        <dbReference type="RuleBase" id="RU369120"/>
    </source>
</evidence>
<evidence type="ECO:0000256" key="16">
    <source>
        <dbReference type="ARBA" id="ARBA00023221"/>
    </source>
</evidence>
<protein>
    <recommendedName>
        <fullName evidence="20">Delta(14)-sterol reductase TM7SF2</fullName>
        <shortName evidence="20">Delta-14-SR</shortName>
        <ecNumber evidence="20">1.3.1.70</ecNumber>
    </recommendedName>
    <alternativeName>
        <fullName evidence="20">3-beta-hydroxysterol Delta (14)-reductase</fullName>
    </alternativeName>
    <alternativeName>
        <fullName evidence="20">C-14 sterol reductase</fullName>
    </alternativeName>
    <alternativeName>
        <fullName evidence="20">Sterol C14-reductase</fullName>
    </alternativeName>
    <alternativeName>
        <fullName evidence="20">Transmembrane 7 superfamily member 2</fullName>
    </alternativeName>
</protein>
<comment type="catalytic activity">
    <reaction evidence="17">
        <text>4,4-dimethyl-8,14-cholestadien-3beta-ol + NADPH + H(+) = 4,4-dimethyl-5alpha-cholest-8-en-3beta-ol + NADP(+)</text>
        <dbReference type="Rhea" id="RHEA:46812"/>
        <dbReference type="ChEBI" id="CHEBI:15378"/>
        <dbReference type="ChEBI" id="CHEBI:57783"/>
        <dbReference type="ChEBI" id="CHEBI:58349"/>
        <dbReference type="ChEBI" id="CHEBI:78904"/>
        <dbReference type="ChEBI" id="CHEBI:87044"/>
    </reaction>
</comment>
<evidence type="ECO:0000256" key="6">
    <source>
        <dbReference type="ARBA" id="ARBA00022692"/>
    </source>
</evidence>
<evidence type="ECO:0000256" key="12">
    <source>
        <dbReference type="ARBA" id="ARBA00023011"/>
    </source>
</evidence>
<evidence type="ECO:0000256" key="17">
    <source>
        <dbReference type="ARBA" id="ARBA00048100"/>
    </source>
</evidence>
<reference evidence="21" key="2">
    <citation type="submission" date="2025-09" db="UniProtKB">
        <authorList>
            <consortium name="Ensembl"/>
        </authorList>
    </citation>
    <scope>IDENTIFICATION</scope>
</reference>
<reference evidence="21" key="1">
    <citation type="submission" date="2025-08" db="UniProtKB">
        <authorList>
            <consortium name="Ensembl"/>
        </authorList>
    </citation>
    <scope>IDENTIFICATION</scope>
</reference>
<keyword evidence="13 20" id="KW-0443">Lipid metabolism</keyword>
<keyword evidence="4 20" id="KW-0444">Lipid biosynthesis</keyword>
<accession>A0A8C5T1S8</accession>
<evidence type="ECO:0000256" key="9">
    <source>
        <dbReference type="ARBA" id="ARBA00022955"/>
    </source>
</evidence>
<evidence type="ECO:0000256" key="15">
    <source>
        <dbReference type="ARBA" id="ARBA00023166"/>
    </source>
</evidence>
<evidence type="ECO:0000256" key="13">
    <source>
        <dbReference type="ARBA" id="ARBA00023098"/>
    </source>
</evidence>
<feature type="transmembrane region" description="Helical" evidence="20">
    <location>
        <begin position="12"/>
        <end position="36"/>
    </location>
</feature>
<evidence type="ECO:0000256" key="1">
    <source>
        <dbReference type="ARBA" id="ARBA00004127"/>
    </source>
</evidence>
<dbReference type="EC" id="1.3.1.70" evidence="20"/>
<dbReference type="Ensembl" id="ENSLLTT00000025780.1">
    <property type="protein sequence ID" value="ENSLLTP00000024880.1"/>
    <property type="gene ID" value="ENSLLTG00000018242.1"/>
</dbReference>
<feature type="transmembrane region" description="Helical" evidence="20">
    <location>
        <begin position="216"/>
        <end position="236"/>
    </location>
</feature>
<dbReference type="Proteomes" id="UP000694406">
    <property type="component" value="Unplaced"/>
</dbReference>
<evidence type="ECO:0000256" key="7">
    <source>
        <dbReference type="ARBA" id="ARBA00022778"/>
    </source>
</evidence>
<dbReference type="GO" id="GO:0006695">
    <property type="term" value="P:cholesterol biosynthetic process"/>
    <property type="evidence" value="ECO:0007669"/>
    <property type="project" value="UniProtKB-UniRule"/>
</dbReference>
<dbReference type="PANTHER" id="PTHR21257:SF52">
    <property type="entry name" value="DELTA(14)-STEROL REDUCTASE TM7SF2"/>
    <property type="match status" value="1"/>
</dbReference>
<evidence type="ECO:0000313" key="22">
    <source>
        <dbReference type="Proteomes" id="UP000694406"/>
    </source>
</evidence>
<keyword evidence="14 20" id="KW-0472">Membrane</keyword>
<keyword evidence="16 20" id="KW-0753">Steroid metabolism</keyword>
<name>A0A8C5T1S8_LATLA</name>
<dbReference type="GO" id="GO:0043235">
    <property type="term" value="C:receptor complex"/>
    <property type="evidence" value="ECO:0007669"/>
    <property type="project" value="Ensembl"/>
</dbReference>
<comment type="similarity">
    <text evidence="3 20">Belongs to the ERG4/ERG24 family.</text>
</comment>
<dbReference type="InterPro" id="IPR018083">
    <property type="entry name" value="Sterol_reductase_CS"/>
</dbReference>
<dbReference type="GO" id="GO:0005637">
    <property type="term" value="C:nuclear inner membrane"/>
    <property type="evidence" value="ECO:0007669"/>
    <property type="project" value="TreeGrafter"/>
</dbReference>
<comment type="function">
    <text evidence="20">Catalyzes the reduction of the C14-unsaturated bond of lanosterol, as part of the metabolic pathway leading to cholesterol biosynthesis.</text>
</comment>